<gene>
    <name evidence="1" type="ORF">CEXT_380971</name>
</gene>
<comment type="caution">
    <text evidence="1">The sequence shown here is derived from an EMBL/GenBank/DDBJ whole genome shotgun (WGS) entry which is preliminary data.</text>
</comment>
<sequence length="87" mass="9927">MRRLSELLRPRRFRQRKVQGQIASTLAKEMLRLNGRVNTPEKFRRGVVKWGAICRVNAVGNRNGGLIKYLACDPRASLLLANHGTRD</sequence>
<dbReference type="AlphaFoldDB" id="A0AAV4NAK4"/>
<keyword evidence="2" id="KW-1185">Reference proteome</keyword>
<evidence type="ECO:0000313" key="2">
    <source>
        <dbReference type="Proteomes" id="UP001054945"/>
    </source>
</evidence>
<organism evidence="1 2">
    <name type="scientific">Caerostris extrusa</name>
    <name type="common">Bark spider</name>
    <name type="synonym">Caerostris bankana</name>
    <dbReference type="NCBI Taxonomy" id="172846"/>
    <lineage>
        <taxon>Eukaryota</taxon>
        <taxon>Metazoa</taxon>
        <taxon>Ecdysozoa</taxon>
        <taxon>Arthropoda</taxon>
        <taxon>Chelicerata</taxon>
        <taxon>Arachnida</taxon>
        <taxon>Araneae</taxon>
        <taxon>Araneomorphae</taxon>
        <taxon>Entelegynae</taxon>
        <taxon>Araneoidea</taxon>
        <taxon>Araneidae</taxon>
        <taxon>Caerostris</taxon>
    </lineage>
</organism>
<protein>
    <submittedName>
        <fullName evidence="1">Uncharacterized protein</fullName>
    </submittedName>
</protein>
<accession>A0AAV4NAK4</accession>
<dbReference type="EMBL" id="BPLR01003120">
    <property type="protein sequence ID" value="GIX81364.1"/>
    <property type="molecule type" value="Genomic_DNA"/>
</dbReference>
<proteinExistence type="predicted"/>
<reference evidence="1 2" key="1">
    <citation type="submission" date="2021-06" db="EMBL/GenBank/DDBJ databases">
        <title>Caerostris extrusa draft genome.</title>
        <authorList>
            <person name="Kono N."/>
            <person name="Arakawa K."/>
        </authorList>
    </citation>
    <scope>NUCLEOTIDE SEQUENCE [LARGE SCALE GENOMIC DNA]</scope>
</reference>
<evidence type="ECO:0000313" key="1">
    <source>
        <dbReference type="EMBL" id="GIX81364.1"/>
    </source>
</evidence>
<dbReference type="Proteomes" id="UP001054945">
    <property type="component" value="Unassembled WGS sequence"/>
</dbReference>
<name>A0AAV4NAK4_CAEEX</name>